<sequence>MGNTSRTLTLTRHAATQKFPAPDPSSSSPLRTIADSDVGRMAHSLACSVFLTSTQVAWTAAMTISTPSELGRDVMAASSQMRGSLFVLRSGRASN</sequence>
<proteinExistence type="predicted"/>
<comment type="caution">
    <text evidence="2">The sequence shown here is derived from an EMBL/GenBank/DDBJ whole genome shotgun (WGS) entry which is preliminary data.</text>
</comment>
<gene>
    <name evidence="2" type="ORF">PaG_04970</name>
</gene>
<dbReference type="HOGENOM" id="CLU_2373670_0_0_1"/>
<reference evidence="2 3" key="1">
    <citation type="journal article" date="2014" name="Genome Announc.">
        <title>Genome sequence of the basidiomycetous fungus Pseudozyma aphidis DSM70725, an efficient producer of biosurfactant mannosylerythritol lipids.</title>
        <authorList>
            <person name="Lorenz S."/>
            <person name="Guenther M."/>
            <person name="Grumaz C."/>
            <person name="Rupp S."/>
            <person name="Zibek S."/>
            <person name="Sohn K."/>
        </authorList>
    </citation>
    <scope>NUCLEOTIDE SEQUENCE [LARGE SCALE GENOMIC DNA]</scope>
    <source>
        <strain evidence="3">ATCC 32657 / CBS 517.83 / DSM 70725 / JCM 10318 / NBRC 10182 / NRRL Y-7954 / St-0401</strain>
    </source>
</reference>
<accession>W3VH98</accession>
<protein>
    <submittedName>
        <fullName evidence="2">Uncharacterized protein</fullName>
    </submittedName>
</protein>
<feature type="region of interest" description="Disordered" evidence="1">
    <location>
        <begin position="1"/>
        <end position="32"/>
    </location>
</feature>
<dbReference type="AlphaFoldDB" id="W3VH98"/>
<evidence type="ECO:0000256" key="1">
    <source>
        <dbReference type="SAM" id="MobiDB-lite"/>
    </source>
</evidence>
<feature type="compositionally biased region" description="Polar residues" evidence="1">
    <location>
        <begin position="1"/>
        <end position="10"/>
    </location>
</feature>
<name>W3VH98_MOEAP</name>
<dbReference type="EMBL" id="AWNI01000022">
    <property type="protein sequence ID" value="ETS61033.1"/>
    <property type="molecule type" value="Genomic_DNA"/>
</dbReference>
<evidence type="ECO:0000313" key="3">
    <source>
        <dbReference type="Proteomes" id="UP000019462"/>
    </source>
</evidence>
<organism evidence="2 3">
    <name type="scientific">Moesziomyces aphidis</name>
    <name type="common">Pseudozyma aphidis</name>
    <dbReference type="NCBI Taxonomy" id="84754"/>
    <lineage>
        <taxon>Eukaryota</taxon>
        <taxon>Fungi</taxon>
        <taxon>Dikarya</taxon>
        <taxon>Basidiomycota</taxon>
        <taxon>Ustilaginomycotina</taxon>
        <taxon>Ustilaginomycetes</taxon>
        <taxon>Ustilaginales</taxon>
        <taxon>Ustilaginaceae</taxon>
        <taxon>Moesziomyces</taxon>
    </lineage>
</organism>
<keyword evidence="3" id="KW-1185">Reference proteome</keyword>
<dbReference type="Proteomes" id="UP000019462">
    <property type="component" value="Unassembled WGS sequence"/>
</dbReference>
<evidence type="ECO:0000313" key="2">
    <source>
        <dbReference type="EMBL" id="ETS61033.1"/>
    </source>
</evidence>